<dbReference type="RefSeq" id="WP_338204868.1">
    <property type="nucleotide sequence ID" value="NZ_JAEKNR010000226.1"/>
</dbReference>
<accession>A0A934KBW5</accession>
<comment type="caution">
    <text evidence="1">The sequence shown here is derived from an EMBL/GenBank/DDBJ whole genome shotgun (WGS) entry which is preliminary data.</text>
</comment>
<sequence>MSLATCPNCGAPAAPDSWTCRYCHASTDPARAAIPSLAGFAARVQGSERSLQEGLPGLVAALEAALPGDVKVEREGGLLRRSPRIRSVSALVGEHRFVLTRRGAQLVATVEHEVRGVVLRHDTLPAGEWLSLLGEGLRELAAGAARVEPALDRLLGTDRPAEH</sequence>
<proteinExistence type="predicted"/>
<keyword evidence="2" id="KW-1185">Reference proteome</keyword>
<protein>
    <recommendedName>
        <fullName evidence="3">Zinc ribbon domain-containing protein</fullName>
    </recommendedName>
</protein>
<evidence type="ECO:0000313" key="2">
    <source>
        <dbReference type="Proteomes" id="UP000612893"/>
    </source>
</evidence>
<gene>
    <name evidence="1" type="ORF">JF922_22815</name>
</gene>
<dbReference type="EMBL" id="JAEKNR010000226">
    <property type="protein sequence ID" value="MBJ7600887.1"/>
    <property type="molecule type" value="Genomic_DNA"/>
</dbReference>
<name>A0A934KBW5_9BACT</name>
<reference evidence="1" key="1">
    <citation type="submission" date="2020-10" db="EMBL/GenBank/DDBJ databases">
        <title>Ca. Dormibacterota MAGs.</title>
        <authorList>
            <person name="Montgomery K."/>
        </authorList>
    </citation>
    <scope>NUCLEOTIDE SEQUENCE [LARGE SCALE GENOMIC DNA]</scope>
    <source>
        <strain evidence="1">SC8812_S17_10</strain>
    </source>
</reference>
<organism evidence="1 2">
    <name type="scientific">Candidatus Nephthysia bennettiae</name>
    <dbReference type="NCBI Taxonomy" id="3127016"/>
    <lineage>
        <taxon>Bacteria</taxon>
        <taxon>Bacillati</taxon>
        <taxon>Candidatus Dormiibacterota</taxon>
        <taxon>Candidatus Dormibacteria</taxon>
        <taxon>Candidatus Dormibacterales</taxon>
        <taxon>Candidatus Dormibacteraceae</taxon>
        <taxon>Candidatus Nephthysia</taxon>
    </lineage>
</organism>
<evidence type="ECO:0008006" key="3">
    <source>
        <dbReference type="Google" id="ProtNLM"/>
    </source>
</evidence>
<dbReference type="AlphaFoldDB" id="A0A934KBW5"/>
<dbReference type="Proteomes" id="UP000612893">
    <property type="component" value="Unassembled WGS sequence"/>
</dbReference>
<evidence type="ECO:0000313" key="1">
    <source>
        <dbReference type="EMBL" id="MBJ7600887.1"/>
    </source>
</evidence>